<evidence type="ECO:0000256" key="2">
    <source>
        <dbReference type="ARBA" id="ARBA00022490"/>
    </source>
</evidence>
<organism evidence="9 10">
    <name type="scientific">Aphidius gifuensis</name>
    <name type="common">Parasitoid wasp</name>
    <dbReference type="NCBI Taxonomy" id="684658"/>
    <lineage>
        <taxon>Eukaryota</taxon>
        <taxon>Metazoa</taxon>
        <taxon>Ecdysozoa</taxon>
        <taxon>Arthropoda</taxon>
        <taxon>Hexapoda</taxon>
        <taxon>Insecta</taxon>
        <taxon>Pterygota</taxon>
        <taxon>Neoptera</taxon>
        <taxon>Endopterygota</taxon>
        <taxon>Hymenoptera</taxon>
        <taxon>Apocrita</taxon>
        <taxon>Ichneumonoidea</taxon>
        <taxon>Braconidae</taxon>
        <taxon>Aphidiinae</taxon>
        <taxon>Aphidius</taxon>
    </lineage>
</organism>
<evidence type="ECO:0000256" key="8">
    <source>
        <dbReference type="PROSITE-ProRule" id="PRU00221"/>
    </source>
</evidence>
<reference evidence="9 10" key="1">
    <citation type="submission" date="2020-08" db="EMBL/GenBank/DDBJ databases">
        <title>Aphidius gifuensis genome sequencing and assembly.</title>
        <authorList>
            <person name="Du Z."/>
        </authorList>
    </citation>
    <scope>NUCLEOTIDE SEQUENCE [LARGE SCALE GENOMIC DNA]</scope>
    <source>
        <strain evidence="9">YNYX2018</strain>
        <tissue evidence="9">Adults</tissue>
    </source>
</reference>
<dbReference type="PROSITE" id="PS50082">
    <property type="entry name" value="WD_REPEATS_2"/>
    <property type="match status" value="1"/>
</dbReference>
<keyword evidence="2" id="KW-0963">Cytoplasm</keyword>
<dbReference type="PANTHER" id="PTHR14344">
    <property type="entry name" value="WD REPEAT PROTEIN"/>
    <property type="match status" value="1"/>
</dbReference>
<dbReference type="SUPFAM" id="SSF50978">
    <property type="entry name" value="WD40 repeat-like"/>
    <property type="match status" value="4"/>
</dbReference>
<dbReference type="InterPro" id="IPR036322">
    <property type="entry name" value="WD40_repeat_dom_sf"/>
</dbReference>
<dbReference type="Gene3D" id="2.130.10.10">
    <property type="entry name" value="YVTN repeat-like/Quinoprotein amine dehydrogenase"/>
    <property type="match status" value="4"/>
</dbReference>
<comment type="similarity">
    <text evidence="6">Belongs to the WD repeat WDR6 family.</text>
</comment>
<keyword evidence="5" id="KW-0677">Repeat</keyword>
<dbReference type="InterPro" id="IPR001680">
    <property type="entry name" value="WD40_rpt"/>
</dbReference>
<dbReference type="GO" id="GO:0030488">
    <property type="term" value="P:tRNA methylation"/>
    <property type="evidence" value="ECO:0007669"/>
    <property type="project" value="TreeGrafter"/>
</dbReference>
<evidence type="ECO:0000313" key="10">
    <source>
        <dbReference type="Proteomes" id="UP000639338"/>
    </source>
</evidence>
<dbReference type="InterPro" id="IPR015943">
    <property type="entry name" value="WD40/YVTN_repeat-like_dom_sf"/>
</dbReference>
<dbReference type="EMBL" id="JACMRX010000006">
    <property type="protein sequence ID" value="KAF7987520.1"/>
    <property type="molecule type" value="Genomic_DNA"/>
</dbReference>
<dbReference type="Pfam" id="PF00400">
    <property type="entry name" value="WD40"/>
    <property type="match status" value="2"/>
</dbReference>
<comment type="subcellular location">
    <subcellularLocation>
        <location evidence="1">Cytoplasm</location>
    </subcellularLocation>
</comment>
<evidence type="ECO:0000256" key="4">
    <source>
        <dbReference type="ARBA" id="ARBA00022694"/>
    </source>
</evidence>
<accession>A0A834XLE9</accession>
<dbReference type="OrthoDB" id="5594999at2759"/>
<dbReference type="PANTHER" id="PTHR14344:SF3">
    <property type="entry name" value="WD REPEAT-CONTAINING PROTEIN 6"/>
    <property type="match status" value="1"/>
</dbReference>
<gene>
    <name evidence="9" type="ORF">HCN44_003282</name>
</gene>
<dbReference type="InterPro" id="IPR051973">
    <property type="entry name" value="tRNA_Anticodon_Mtase-Reg"/>
</dbReference>
<protein>
    <recommendedName>
        <fullName evidence="7">tRNA (34-2'-O)-methyltransferase regulator WDR6</fullName>
    </recommendedName>
</protein>
<dbReference type="Proteomes" id="UP000639338">
    <property type="component" value="Unassembled WGS sequence"/>
</dbReference>
<comment type="caution">
    <text evidence="9">The sequence shown here is derived from an EMBL/GenBank/DDBJ whole genome shotgun (WGS) entry which is preliminary data.</text>
</comment>
<evidence type="ECO:0000256" key="6">
    <source>
        <dbReference type="ARBA" id="ARBA00038255"/>
    </source>
</evidence>
<dbReference type="AlphaFoldDB" id="A0A834XLE9"/>
<dbReference type="SMART" id="SM00320">
    <property type="entry name" value="WD40"/>
    <property type="match status" value="8"/>
</dbReference>
<keyword evidence="4" id="KW-0819">tRNA processing</keyword>
<keyword evidence="3 8" id="KW-0853">WD repeat</keyword>
<evidence type="ECO:0000256" key="7">
    <source>
        <dbReference type="ARBA" id="ARBA00040154"/>
    </source>
</evidence>
<sequence>MESIALCRDVLSIKCIKEFIFLGVGNQLRAFDRSNFKNIGIIDAFPIDVIHGIIEGENKILVFGGRSLGIFTYKKIKNDELQFDNIFYHYFSDWIISADFYSNENQDNVYILFAHNNLYLFNLNTKNYKNILCEEKCIIYSGCLSRENSNELVVLSGTVFQEILLWKINNKKDYSATDVPIIHRLKGHNGVIFSISYDPSQQLITSTSDDRTIRLWKIKKTDVKQDDDLTTSTIDIVTTMFGHTARVWKSVIIKNYVISIGEDSLICIWSLDGKLCNKIIAHGGATIWSIDVSDDRSTIFTGGGDGAVNSWPLNTGDKSELIPYLSYDNKTPKYVNYLASGNLIVFIDGGKLLTYNSNNLMPNLTINLTRYESYCLMQLSPNRKLIGFASKNGDLTIYQEILNENFKLQKIIDQKIVETKIFSLQWLNDEMLLLCADRGALKIIKIIDNKRIDVFAEFTLPPNRECWTTASIYINNILICGDRSGNVFVFNFDKNPQQIFSKIHGKLGVQSFGYLGNKLISTGRDGTVRFYKIYKNPSTASIKLQILHWKKIPIEWGSKIIKTNDDTYILGFKEIEFMIYSCRLDRLTLRIVCGGGHRSWDCIFNNNNVNFVCIRDKQIHLLNNPSCFMSNSIISGYHTKEIHSLSFIKTPTKHKIIMSGSEDCTIRICTFIKNHLNKYDIIPLGTFDGHKSNVISLKIVNLHEDNDITKNLVFSVGGRAQLFVWQINVKTNKQLISIEDVTMIELTSFMLNSNDKDRRKTTKNNKYLMNPDTRFMDITTYQIDSNTIILFIACSDGFIRIFTYNITNNIIFYATELLYMNRCIIKIHTFLHETNVIVMTMATDGKINFWHINKSIINNILSQKNDNNIDDLIKPFGSLSIHQSGINSYDLKMINNLYYLTTGGDDNKLNINIFKINTSEANELSIFDLANWYTSTAHSAQITGVKFIDDNHIASVAIDQKFVIHNYTYNNEILKVKLFKNEQFFIADVQGLELIHENNNKIIACAYGQGLSMINFQ</sequence>
<dbReference type="PROSITE" id="PS50294">
    <property type="entry name" value="WD_REPEATS_REGION"/>
    <property type="match status" value="1"/>
</dbReference>
<evidence type="ECO:0000256" key="1">
    <source>
        <dbReference type="ARBA" id="ARBA00004496"/>
    </source>
</evidence>
<evidence type="ECO:0000256" key="3">
    <source>
        <dbReference type="ARBA" id="ARBA00022574"/>
    </source>
</evidence>
<evidence type="ECO:0000313" key="9">
    <source>
        <dbReference type="EMBL" id="KAF7987520.1"/>
    </source>
</evidence>
<name>A0A834XLE9_APHGI</name>
<proteinExistence type="inferred from homology"/>
<dbReference type="GO" id="GO:0005737">
    <property type="term" value="C:cytoplasm"/>
    <property type="evidence" value="ECO:0007669"/>
    <property type="project" value="UniProtKB-SubCell"/>
</dbReference>
<keyword evidence="10" id="KW-1185">Reference proteome</keyword>
<evidence type="ECO:0000256" key="5">
    <source>
        <dbReference type="ARBA" id="ARBA00022737"/>
    </source>
</evidence>
<feature type="repeat" description="WD" evidence="8">
    <location>
        <begin position="185"/>
        <end position="226"/>
    </location>
</feature>